<gene>
    <name evidence="2" type="ORF">FE257_005934</name>
</gene>
<dbReference type="SUPFAM" id="SSF51735">
    <property type="entry name" value="NAD(P)-binding Rossmann-fold domains"/>
    <property type="match status" value="1"/>
</dbReference>
<evidence type="ECO:0000313" key="2">
    <source>
        <dbReference type="EMBL" id="KAF9890529.1"/>
    </source>
</evidence>
<proteinExistence type="predicted"/>
<dbReference type="Gene3D" id="3.90.25.10">
    <property type="entry name" value="UDP-galactose 4-epimerase, domain 1"/>
    <property type="match status" value="1"/>
</dbReference>
<dbReference type="Proteomes" id="UP001194746">
    <property type="component" value="Unassembled WGS sequence"/>
</dbReference>
<reference evidence="2" key="1">
    <citation type="journal article" date="2019" name="Beilstein J. Org. Chem.">
        <title>Nanangenines: drimane sesquiterpenoids as the dominant metabolite cohort of a novel Australian fungus, Aspergillus nanangensis.</title>
        <authorList>
            <person name="Lacey H.J."/>
            <person name="Gilchrist C.L.M."/>
            <person name="Crombie A."/>
            <person name="Kalaitzis J.A."/>
            <person name="Vuong D."/>
            <person name="Rutledge P.J."/>
            <person name="Turner P."/>
            <person name="Pitt J.I."/>
            <person name="Lacey E."/>
            <person name="Chooi Y.H."/>
            <person name="Piggott A.M."/>
        </authorList>
    </citation>
    <scope>NUCLEOTIDE SEQUENCE</scope>
    <source>
        <strain evidence="2">MST-FP2251</strain>
    </source>
</reference>
<dbReference type="EMBL" id="VCAU01000026">
    <property type="protein sequence ID" value="KAF9890529.1"/>
    <property type="molecule type" value="Genomic_DNA"/>
</dbReference>
<protein>
    <recommendedName>
        <fullName evidence="1">NAD(P)-binding domain-containing protein</fullName>
    </recommendedName>
</protein>
<evidence type="ECO:0000259" key="1">
    <source>
        <dbReference type="Pfam" id="PF16363"/>
    </source>
</evidence>
<keyword evidence="3" id="KW-1185">Reference proteome</keyword>
<name>A0AAD4CPZ6_ASPNN</name>
<sequence length="335" mass="38213">MHLKVDEDVPDNHLPLQNILNVEAGLLVECFKPMAGNIRSSASNKLDYCGSVNNFSPIIHMENFHFIKGNICCLQEVERTLAKYDIDAIVHFAARSHVDQSFGDPLAFTYTNVIGTQVLLEASRKLGSIKRFIYVSTDEVYGENNQTSGFKEDQNLHPTNPYSASKAAAEMVAEAYRISFQMPIIITRCNNVFGPYQYPDKVIPKFINFLRNGEKMTIHGDGQSTRSYLYAEDAAEALDVIFHRGSDGETYNIASRNLLDVREVARKVFNALGLHHTKCLGDWIQHIDDRPFNDRMYWTNDSKLRCLGWGERTDFDLALDQTVTWYHDHGEEFWA</sequence>
<organism evidence="2 3">
    <name type="scientific">Aspergillus nanangensis</name>
    <dbReference type="NCBI Taxonomy" id="2582783"/>
    <lineage>
        <taxon>Eukaryota</taxon>
        <taxon>Fungi</taxon>
        <taxon>Dikarya</taxon>
        <taxon>Ascomycota</taxon>
        <taxon>Pezizomycotina</taxon>
        <taxon>Eurotiomycetes</taxon>
        <taxon>Eurotiomycetidae</taxon>
        <taxon>Eurotiales</taxon>
        <taxon>Aspergillaceae</taxon>
        <taxon>Aspergillus</taxon>
        <taxon>Aspergillus subgen. Circumdati</taxon>
    </lineage>
</organism>
<accession>A0AAD4CPZ6</accession>
<comment type="caution">
    <text evidence="2">The sequence shown here is derived from an EMBL/GenBank/DDBJ whole genome shotgun (WGS) entry which is preliminary data.</text>
</comment>
<evidence type="ECO:0000313" key="3">
    <source>
        <dbReference type="Proteomes" id="UP001194746"/>
    </source>
</evidence>
<dbReference type="InterPro" id="IPR016040">
    <property type="entry name" value="NAD(P)-bd_dom"/>
</dbReference>
<dbReference type="Pfam" id="PF16363">
    <property type="entry name" value="GDP_Man_Dehyd"/>
    <property type="match status" value="1"/>
</dbReference>
<reference evidence="2" key="2">
    <citation type="submission" date="2020-02" db="EMBL/GenBank/DDBJ databases">
        <authorList>
            <person name="Gilchrist C.L.M."/>
            <person name="Chooi Y.-H."/>
        </authorList>
    </citation>
    <scope>NUCLEOTIDE SEQUENCE</scope>
    <source>
        <strain evidence="2">MST-FP2251</strain>
    </source>
</reference>
<feature type="domain" description="NAD(P)-binding" evidence="1">
    <location>
        <begin position="48"/>
        <end position="319"/>
    </location>
</feature>
<dbReference type="PANTHER" id="PTHR43000">
    <property type="entry name" value="DTDP-D-GLUCOSE 4,6-DEHYDRATASE-RELATED"/>
    <property type="match status" value="1"/>
</dbReference>
<dbReference type="AlphaFoldDB" id="A0AAD4CPZ6"/>
<dbReference type="InterPro" id="IPR036291">
    <property type="entry name" value="NAD(P)-bd_dom_sf"/>
</dbReference>
<dbReference type="Gene3D" id="3.40.50.720">
    <property type="entry name" value="NAD(P)-binding Rossmann-like Domain"/>
    <property type="match status" value="1"/>
</dbReference>